<dbReference type="InterPro" id="IPR021109">
    <property type="entry name" value="Peptidase_aspartic_dom_sf"/>
</dbReference>
<name>A0AAW2VG48_9LAMI</name>
<accession>A0AAW2VG48</accession>
<dbReference type="CDD" id="cd00303">
    <property type="entry name" value="retropepsin_like"/>
    <property type="match status" value="1"/>
</dbReference>
<reference evidence="1" key="1">
    <citation type="submission" date="2020-06" db="EMBL/GenBank/DDBJ databases">
        <authorList>
            <person name="Li T."/>
            <person name="Hu X."/>
            <person name="Zhang T."/>
            <person name="Song X."/>
            <person name="Zhang H."/>
            <person name="Dai N."/>
            <person name="Sheng W."/>
            <person name="Hou X."/>
            <person name="Wei L."/>
        </authorList>
    </citation>
    <scope>NUCLEOTIDE SEQUENCE</scope>
    <source>
        <strain evidence="1">KEN1</strain>
        <tissue evidence="1">Leaf</tissue>
    </source>
</reference>
<dbReference type="AlphaFoldDB" id="A0AAW2VG48"/>
<reference evidence="1" key="2">
    <citation type="journal article" date="2024" name="Plant">
        <title>Genomic evolution and insights into agronomic trait innovations of Sesamum species.</title>
        <authorList>
            <person name="Miao H."/>
            <person name="Wang L."/>
            <person name="Qu L."/>
            <person name="Liu H."/>
            <person name="Sun Y."/>
            <person name="Le M."/>
            <person name="Wang Q."/>
            <person name="Wei S."/>
            <person name="Zheng Y."/>
            <person name="Lin W."/>
            <person name="Duan Y."/>
            <person name="Cao H."/>
            <person name="Xiong S."/>
            <person name="Wang X."/>
            <person name="Wei L."/>
            <person name="Li C."/>
            <person name="Ma Q."/>
            <person name="Ju M."/>
            <person name="Zhao R."/>
            <person name="Li G."/>
            <person name="Mu C."/>
            <person name="Tian Q."/>
            <person name="Mei H."/>
            <person name="Zhang T."/>
            <person name="Gao T."/>
            <person name="Zhang H."/>
        </authorList>
    </citation>
    <scope>NUCLEOTIDE SEQUENCE</scope>
    <source>
        <strain evidence="1">KEN1</strain>
    </source>
</reference>
<dbReference type="Pfam" id="PF08284">
    <property type="entry name" value="RVP_2"/>
    <property type="match status" value="1"/>
</dbReference>
<comment type="caution">
    <text evidence="1">The sequence shown here is derived from an EMBL/GenBank/DDBJ whole genome shotgun (WGS) entry which is preliminary data.</text>
</comment>
<gene>
    <name evidence="1" type="ORF">Slati_3011300</name>
</gene>
<proteinExistence type="predicted"/>
<organism evidence="1">
    <name type="scientific">Sesamum latifolium</name>
    <dbReference type="NCBI Taxonomy" id="2727402"/>
    <lineage>
        <taxon>Eukaryota</taxon>
        <taxon>Viridiplantae</taxon>
        <taxon>Streptophyta</taxon>
        <taxon>Embryophyta</taxon>
        <taxon>Tracheophyta</taxon>
        <taxon>Spermatophyta</taxon>
        <taxon>Magnoliopsida</taxon>
        <taxon>eudicotyledons</taxon>
        <taxon>Gunneridae</taxon>
        <taxon>Pentapetalae</taxon>
        <taxon>asterids</taxon>
        <taxon>lamiids</taxon>
        <taxon>Lamiales</taxon>
        <taxon>Pedaliaceae</taxon>
        <taxon>Sesamum</taxon>
    </lineage>
</organism>
<protein>
    <submittedName>
        <fullName evidence="1">Uncharacterized protein</fullName>
    </submittedName>
</protein>
<evidence type="ECO:0000313" key="1">
    <source>
        <dbReference type="EMBL" id="KAL0428365.1"/>
    </source>
</evidence>
<dbReference type="Gene3D" id="2.40.70.10">
    <property type="entry name" value="Acid Proteases"/>
    <property type="match status" value="1"/>
</dbReference>
<sequence>MLMSEEETKVYEEDTGELEEQIGEVGRNDVTVSLNAMCGSAGRSTLRVVGALGYKVEHTTPMEVRVADGSRVLNRFFYPKLCWEIQGHQFSYPVRVLKLGGCDFVLGCDWLSANSHVELDFHQPQVTITNLRRKVILKAISSKVDLKLISTHSLGKLLRKENHVVSDQLFTINKEANQEKMDPHVLKILQQFEDVFQEPKTLRPERSIDHSIDLLCNFQEATPL</sequence>
<dbReference type="EMBL" id="JACGWN010000010">
    <property type="protein sequence ID" value="KAL0428365.1"/>
    <property type="molecule type" value="Genomic_DNA"/>
</dbReference>